<sequence>AQKLLGAINWLRPYLGLATSQLAPLFHILKGDPDLNSPRKLTPEAKAALEIVEQAVTNRQVHRIYPEICITVFIFIVDFHPTAIIGQWDTQWSNPYMSL</sequence>
<protein>
    <submittedName>
        <fullName evidence="8">POK19 protein</fullName>
    </submittedName>
</protein>
<evidence type="ECO:0000256" key="5">
    <source>
        <dbReference type="ARBA" id="ARBA00022801"/>
    </source>
</evidence>
<organism evidence="8 9">
    <name type="scientific">Gymnorhina tibicen</name>
    <name type="common">Australian magpie</name>
    <name type="synonym">Cracticus tibicen</name>
    <dbReference type="NCBI Taxonomy" id="9132"/>
    <lineage>
        <taxon>Eukaryota</taxon>
        <taxon>Metazoa</taxon>
        <taxon>Chordata</taxon>
        <taxon>Craniata</taxon>
        <taxon>Vertebrata</taxon>
        <taxon>Euteleostomi</taxon>
        <taxon>Archelosauria</taxon>
        <taxon>Archosauria</taxon>
        <taxon>Dinosauria</taxon>
        <taxon>Saurischia</taxon>
        <taxon>Theropoda</taxon>
        <taxon>Coelurosauria</taxon>
        <taxon>Aves</taxon>
        <taxon>Neognathae</taxon>
        <taxon>Neoaves</taxon>
        <taxon>Telluraves</taxon>
        <taxon>Australaves</taxon>
        <taxon>Passeriformes</taxon>
        <taxon>Artamidae</taxon>
        <taxon>Gymnorhina</taxon>
    </lineage>
</organism>
<accession>A0A7L1BKX7</accession>
<keyword evidence="1" id="KW-0808">Transferase</keyword>
<evidence type="ECO:0000313" key="9">
    <source>
        <dbReference type="Proteomes" id="UP000579941"/>
    </source>
</evidence>
<dbReference type="InterPro" id="IPR043128">
    <property type="entry name" value="Rev_trsase/Diguanyl_cyclase"/>
</dbReference>
<dbReference type="InterPro" id="IPR010661">
    <property type="entry name" value="RVT_thumb"/>
</dbReference>
<feature type="non-terminal residue" evidence="8">
    <location>
        <position position="1"/>
    </location>
</feature>
<evidence type="ECO:0000256" key="2">
    <source>
        <dbReference type="ARBA" id="ARBA00022695"/>
    </source>
</evidence>
<dbReference type="Proteomes" id="UP000579941">
    <property type="component" value="Unassembled WGS sequence"/>
</dbReference>
<evidence type="ECO:0000256" key="4">
    <source>
        <dbReference type="ARBA" id="ARBA00022759"/>
    </source>
</evidence>
<name>A0A7L1BKX7_GYMTI</name>
<evidence type="ECO:0000256" key="3">
    <source>
        <dbReference type="ARBA" id="ARBA00022722"/>
    </source>
</evidence>
<dbReference type="GO" id="GO:0016787">
    <property type="term" value="F:hydrolase activity"/>
    <property type="evidence" value="ECO:0007669"/>
    <property type="project" value="UniProtKB-KW"/>
</dbReference>
<reference evidence="8 9" key="1">
    <citation type="submission" date="2019-09" db="EMBL/GenBank/DDBJ databases">
        <title>Bird 10,000 Genomes (B10K) Project - Family phase.</title>
        <authorList>
            <person name="Zhang G."/>
        </authorList>
    </citation>
    <scope>NUCLEOTIDE SEQUENCE [LARGE SCALE GENOMIC DNA]</scope>
    <source>
        <strain evidence="8">B10K-DU-002-05</strain>
        <tissue evidence="8">Muscle</tissue>
    </source>
</reference>
<comment type="caution">
    <text evidence="8">The sequence shown here is derived from an EMBL/GenBank/DDBJ whole genome shotgun (WGS) entry which is preliminary data.</text>
</comment>
<evidence type="ECO:0000256" key="1">
    <source>
        <dbReference type="ARBA" id="ARBA00022679"/>
    </source>
</evidence>
<dbReference type="PANTHER" id="PTHR41694:SF3">
    <property type="entry name" value="RNA-DIRECTED DNA POLYMERASE-RELATED"/>
    <property type="match status" value="1"/>
</dbReference>
<dbReference type="PANTHER" id="PTHR41694">
    <property type="entry name" value="ENDOGENOUS RETROVIRUS GROUP K MEMBER POL PROTEIN"/>
    <property type="match status" value="1"/>
</dbReference>
<proteinExistence type="predicted"/>
<gene>
    <name evidence="8" type="primary">Ervk19_1</name>
    <name evidence="8" type="ORF">GYMTIB_R15969</name>
</gene>
<dbReference type="InterPro" id="IPR043502">
    <property type="entry name" value="DNA/RNA_pol_sf"/>
</dbReference>
<keyword evidence="2" id="KW-0548">Nucleotidyltransferase</keyword>
<evidence type="ECO:0000259" key="7">
    <source>
        <dbReference type="Pfam" id="PF06817"/>
    </source>
</evidence>
<dbReference type="SUPFAM" id="SSF56672">
    <property type="entry name" value="DNA/RNA polymerases"/>
    <property type="match status" value="1"/>
</dbReference>
<evidence type="ECO:0000256" key="6">
    <source>
        <dbReference type="ARBA" id="ARBA00022918"/>
    </source>
</evidence>
<keyword evidence="4" id="KW-0255">Endonuclease</keyword>
<keyword evidence="9" id="KW-1185">Reference proteome</keyword>
<keyword evidence="5" id="KW-0378">Hydrolase</keyword>
<feature type="domain" description="Reverse transcriptase thumb" evidence="7">
    <location>
        <begin position="2"/>
        <end position="50"/>
    </location>
</feature>
<keyword evidence="3" id="KW-0540">Nuclease</keyword>
<keyword evidence="6" id="KW-0695">RNA-directed DNA polymerase</keyword>
<dbReference type="GO" id="GO:0003964">
    <property type="term" value="F:RNA-directed DNA polymerase activity"/>
    <property type="evidence" value="ECO:0007669"/>
    <property type="project" value="UniProtKB-KW"/>
</dbReference>
<dbReference type="AlphaFoldDB" id="A0A7L1BKX7"/>
<evidence type="ECO:0000313" key="8">
    <source>
        <dbReference type="EMBL" id="NXM51546.1"/>
    </source>
</evidence>
<dbReference type="GO" id="GO:0004519">
    <property type="term" value="F:endonuclease activity"/>
    <property type="evidence" value="ECO:0007669"/>
    <property type="project" value="UniProtKB-KW"/>
</dbReference>
<dbReference type="EMBL" id="VXAZ01010510">
    <property type="protein sequence ID" value="NXM51546.1"/>
    <property type="molecule type" value="Genomic_DNA"/>
</dbReference>
<dbReference type="GO" id="GO:0035613">
    <property type="term" value="F:RNA stem-loop binding"/>
    <property type="evidence" value="ECO:0007669"/>
    <property type="project" value="TreeGrafter"/>
</dbReference>
<dbReference type="Pfam" id="PF06817">
    <property type="entry name" value="RVT_thumb"/>
    <property type="match status" value="1"/>
</dbReference>
<dbReference type="Gene3D" id="3.30.70.270">
    <property type="match status" value="1"/>
</dbReference>
<feature type="non-terminal residue" evidence="8">
    <location>
        <position position="99"/>
    </location>
</feature>